<comment type="caution">
    <text evidence="1">The sequence shown here is derived from an EMBL/GenBank/DDBJ whole genome shotgun (WGS) entry which is preliminary data.</text>
</comment>
<proteinExistence type="predicted"/>
<accession>A0ACC1T214</accession>
<gene>
    <name evidence="1" type="ORF">NM688_g4825</name>
</gene>
<evidence type="ECO:0000313" key="1">
    <source>
        <dbReference type="EMBL" id="KAJ3551229.1"/>
    </source>
</evidence>
<dbReference type="Proteomes" id="UP001148662">
    <property type="component" value="Unassembled WGS sequence"/>
</dbReference>
<protein>
    <submittedName>
        <fullName evidence="1">Uncharacterized protein</fullName>
    </submittedName>
</protein>
<keyword evidence="2" id="KW-1185">Reference proteome</keyword>
<dbReference type="EMBL" id="JANHOG010000834">
    <property type="protein sequence ID" value="KAJ3551229.1"/>
    <property type="molecule type" value="Genomic_DNA"/>
</dbReference>
<evidence type="ECO:0000313" key="2">
    <source>
        <dbReference type="Proteomes" id="UP001148662"/>
    </source>
</evidence>
<sequence length="481" mass="53020">MSRLRLQRMALPVATALLLSLATPGAAHKHHSILDEDEANKPVDSILWIHIFLQIIVWGFLFPIGMVLGMARSKWHVPLQSCGFVFTLGGYILGHSHGGRSFLAGAHGVMANILFAPIFLQLGLGIYLKLHIHEETIRPWAVRAHGVLGKAYPILGWLQMLFGVIAFRGYCRGGALGQCLAHYIMGSGFIAYGIIMAIMLLVGENWIRRSKRSPEWWDSWVIMLWGIVNTFTEHHGGDWSVKDMQHTVMGVIWWAGGILGIILARNNQVSILAITYAAFSTHVTMSLKRTVVPALIVIITGWAFSNHAQALMISTNVHAMVGYTLMMAGVTRIIEVCFIAPKYTPLPETAVADDNRSEHTLTDNTSNASAWQTSKAFRHLPPFLLTASGVLFMSATDEELRFVDGEGMDHVTYILLMFSIAFLIYSLVVSLIRIWARLSENASSSTGDGSIELSTASKWYAPVPGTDAEAEAARHVIGEDD</sequence>
<name>A0ACC1T214_9APHY</name>
<reference evidence="1" key="1">
    <citation type="submission" date="2022-07" db="EMBL/GenBank/DDBJ databases">
        <title>Genome Sequence of Phlebia brevispora.</title>
        <authorList>
            <person name="Buettner E."/>
        </authorList>
    </citation>
    <scope>NUCLEOTIDE SEQUENCE</scope>
    <source>
        <strain evidence="1">MPL23</strain>
    </source>
</reference>
<organism evidence="1 2">
    <name type="scientific">Phlebia brevispora</name>
    <dbReference type="NCBI Taxonomy" id="194682"/>
    <lineage>
        <taxon>Eukaryota</taxon>
        <taxon>Fungi</taxon>
        <taxon>Dikarya</taxon>
        <taxon>Basidiomycota</taxon>
        <taxon>Agaricomycotina</taxon>
        <taxon>Agaricomycetes</taxon>
        <taxon>Polyporales</taxon>
        <taxon>Meruliaceae</taxon>
        <taxon>Phlebia</taxon>
    </lineage>
</organism>